<dbReference type="Proteomes" id="UP000297407">
    <property type="component" value="Unassembled WGS sequence"/>
</dbReference>
<gene>
    <name evidence="2" type="ORF">E4635_10075</name>
</gene>
<dbReference type="GO" id="GO:0004029">
    <property type="term" value="F:aldehyde dehydrogenase (NAD+) activity"/>
    <property type="evidence" value="ECO:0007669"/>
    <property type="project" value="TreeGrafter"/>
</dbReference>
<proteinExistence type="predicted"/>
<keyword evidence="3" id="KW-1185">Reference proteome</keyword>
<evidence type="ECO:0000313" key="2">
    <source>
        <dbReference type="EMBL" id="TGD57531.1"/>
    </source>
</evidence>
<dbReference type="SUPFAM" id="SSF51735">
    <property type="entry name" value="NAD(P)-binding Rossmann-fold domains"/>
    <property type="match status" value="1"/>
</dbReference>
<dbReference type="EMBL" id="SRLH01000005">
    <property type="protein sequence ID" value="TGD57531.1"/>
    <property type="molecule type" value="Genomic_DNA"/>
</dbReference>
<feature type="domain" description="NAD(P)-binding" evidence="1">
    <location>
        <begin position="17"/>
        <end position="187"/>
    </location>
</feature>
<dbReference type="InterPro" id="IPR036291">
    <property type="entry name" value="NAD(P)-bd_dom_sf"/>
</dbReference>
<name>A0A4Z0L4X4_9FLAO</name>
<evidence type="ECO:0000259" key="1">
    <source>
        <dbReference type="Pfam" id="PF13460"/>
    </source>
</evidence>
<accession>A0A4Z0L4X4</accession>
<evidence type="ECO:0000313" key="3">
    <source>
        <dbReference type="Proteomes" id="UP000297407"/>
    </source>
</evidence>
<dbReference type="OrthoDB" id="751203at2"/>
<dbReference type="GO" id="GO:0005737">
    <property type="term" value="C:cytoplasm"/>
    <property type="evidence" value="ECO:0007669"/>
    <property type="project" value="TreeGrafter"/>
</dbReference>
<dbReference type="PANTHER" id="PTHR48079">
    <property type="entry name" value="PROTEIN YEEZ"/>
    <property type="match status" value="1"/>
</dbReference>
<sequence length="274" mass="30154">MAREEKKNTRISILGCGWLGLPLAEKFIAEGFSVKGSTTSQEKIPVLAAGGISPFLIAAEKESIVGQMKEFLAGSDVLIIDIPPKLRSENKDDFTAKIKNLVPYIEKSGLAKVLFISSISVYAEDNSAVTETTLPKPATESGRQLLAAEKILQENFNFKTTVLRFGGLIGKDRHPVKHLAGKENLENPESPINMIHLEDCIGIILNIIEKDCFGEVFNAVAPFHPERSVFYTEKAMQMNLALPTFAFDKPSVGKWISGEKTEKVLGYSFIKPQL</sequence>
<dbReference type="PANTHER" id="PTHR48079:SF6">
    <property type="entry name" value="NAD(P)-BINDING DOMAIN-CONTAINING PROTEIN-RELATED"/>
    <property type="match status" value="1"/>
</dbReference>
<organism evidence="2 3">
    <name type="scientific">Flavobacterium humi</name>
    <dbReference type="NCBI Taxonomy" id="2562683"/>
    <lineage>
        <taxon>Bacteria</taxon>
        <taxon>Pseudomonadati</taxon>
        <taxon>Bacteroidota</taxon>
        <taxon>Flavobacteriia</taxon>
        <taxon>Flavobacteriales</taxon>
        <taxon>Flavobacteriaceae</taxon>
        <taxon>Flavobacterium</taxon>
    </lineage>
</organism>
<dbReference type="AlphaFoldDB" id="A0A4Z0L4X4"/>
<dbReference type="RefSeq" id="WP_135526527.1">
    <property type="nucleotide sequence ID" value="NZ_SRLH01000005.1"/>
</dbReference>
<dbReference type="InterPro" id="IPR016040">
    <property type="entry name" value="NAD(P)-bd_dom"/>
</dbReference>
<reference evidence="2 3" key="1">
    <citation type="submission" date="2019-04" db="EMBL/GenBank/DDBJ databases">
        <title>Flavobacterium sp. strain DS2-A Genome sequencing and assembly.</title>
        <authorList>
            <person name="Kim I."/>
        </authorList>
    </citation>
    <scope>NUCLEOTIDE SEQUENCE [LARGE SCALE GENOMIC DNA]</scope>
    <source>
        <strain evidence="2 3">DS2-A</strain>
    </source>
</reference>
<dbReference type="Pfam" id="PF13460">
    <property type="entry name" value="NAD_binding_10"/>
    <property type="match status" value="1"/>
</dbReference>
<protein>
    <submittedName>
        <fullName evidence="2">SDR family NAD(P)-dependent oxidoreductase</fullName>
    </submittedName>
</protein>
<comment type="caution">
    <text evidence="2">The sequence shown here is derived from an EMBL/GenBank/DDBJ whole genome shotgun (WGS) entry which is preliminary data.</text>
</comment>
<dbReference type="Gene3D" id="3.40.50.720">
    <property type="entry name" value="NAD(P)-binding Rossmann-like Domain"/>
    <property type="match status" value="1"/>
</dbReference>
<dbReference type="InterPro" id="IPR051783">
    <property type="entry name" value="NAD(P)-dependent_oxidoreduct"/>
</dbReference>